<gene>
    <name evidence="1" type="ORF">HNP55_003560</name>
</gene>
<dbReference type="RefSeq" id="WP_184302347.1">
    <property type="nucleotide sequence ID" value="NZ_JACHLP010000007.1"/>
</dbReference>
<dbReference type="Proteomes" id="UP000562027">
    <property type="component" value="Unassembled WGS sequence"/>
</dbReference>
<keyword evidence="2" id="KW-1185">Reference proteome</keyword>
<evidence type="ECO:0000313" key="1">
    <source>
        <dbReference type="EMBL" id="MBB4845014.1"/>
    </source>
</evidence>
<name>A0A840L8V6_9BURK</name>
<dbReference type="EMBL" id="JACHLP010000007">
    <property type="protein sequence ID" value="MBB4845014.1"/>
    <property type="molecule type" value="Genomic_DNA"/>
</dbReference>
<proteinExistence type="predicted"/>
<evidence type="ECO:0000313" key="2">
    <source>
        <dbReference type="Proteomes" id="UP000562027"/>
    </source>
</evidence>
<protein>
    <submittedName>
        <fullName evidence="1">Uncharacterized protein</fullName>
    </submittedName>
</protein>
<dbReference type="AlphaFoldDB" id="A0A840L8V6"/>
<reference evidence="1 2" key="1">
    <citation type="submission" date="2020-08" db="EMBL/GenBank/DDBJ databases">
        <title>Functional genomics of gut bacteria from endangered species of beetles.</title>
        <authorList>
            <person name="Carlos-Shanley C."/>
        </authorList>
    </citation>
    <scope>NUCLEOTIDE SEQUENCE [LARGE SCALE GENOMIC DNA]</scope>
    <source>
        <strain evidence="1 2">S00239</strain>
    </source>
</reference>
<comment type="caution">
    <text evidence="1">The sequence shown here is derived from an EMBL/GenBank/DDBJ whole genome shotgun (WGS) entry which is preliminary data.</text>
</comment>
<organism evidence="1 2">
    <name type="scientific">Roseateles oligotrophus</name>
    <dbReference type="NCBI Taxonomy" id="1769250"/>
    <lineage>
        <taxon>Bacteria</taxon>
        <taxon>Pseudomonadati</taxon>
        <taxon>Pseudomonadota</taxon>
        <taxon>Betaproteobacteria</taxon>
        <taxon>Burkholderiales</taxon>
        <taxon>Sphaerotilaceae</taxon>
        <taxon>Roseateles</taxon>
    </lineage>
</organism>
<sequence>MVLYLITFTLRDGSQREHQGLYACGIDAVIGVMEVFPDAKRISARRISQ</sequence>
<accession>A0A840L8V6</accession>